<dbReference type="CDD" id="cd13528">
    <property type="entry name" value="PBP2_osmoprotectants"/>
    <property type="match status" value="1"/>
</dbReference>
<dbReference type="Pfam" id="PF00528">
    <property type="entry name" value="BPD_transp_1"/>
    <property type="match status" value="1"/>
</dbReference>
<evidence type="ECO:0000256" key="2">
    <source>
        <dbReference type="ARBA" id="ARBA00007069"/>
    </source>
</evidence>
<keyword evidence="4 10" id="KW-0812">Transmembrane</keyword>
<evidence type="ECO:0000256" key="3">
    <source>
        <dbReference type="ARBA" id="ARBA00022448"/>
    </source>
</evidence>
<feature type="transmembrane region" description="Helical" evidence="10">
    <location>
        <begin position="179"/>
        <end position="201"/>
    </location>
</feature>
<evidence type="ECO:0000259" key="11">
    <source>
        <dbReference type="PROSITE" id="PS50928"/>
    </source>
</evidence>
<dbReference type="GO" id="GO:0031460">
    <property type="term" value="P:glycine betaine transport"/>
    <property type="evidence" value="ECO:0007669"/>
    <property type="project" value="TreeGrafter"/>
</dbReference>
<keyword evidence="6 10" id="KW-1133">Transmembrane helix</keyword>
<dbReference type="Gene3D" id="3.40.190.10">
    <property type="entry name" value="Periplasmic binding protein-like II"/>
    <property type="match status" value="1"/>
</dbReference>
<dbReference type="SUPFAM" id="SSF161098">
    <property type="entry name" value="MetI-like"/>
    <property type="match status" value="1"/>
</dbReference>
<dbReference type="AlphaFoldDB" id="A0A941JRC6"/>
<proteinExistence type="inferred from homology"/>
<evidence type="ECO:0000256" key="10">
    <source>
        <dbReference type="RuleBase" id="RU363032"/>
    </source>
</evidence>
<organism evidence="12">
    <name type="scientific">Niallia circulans</name>
    <name type="common">Bacillus circulans</name>
    <dbReference type="NCBI Taxonomy" id="1397"/>
    <lineage>
        <taxon>Bacteria</taxon>
        <taxon>Bacillati</taxon>
        <taxon>Bacillota</taxon>
        <taxon>Bacilli</taxon>
        <taxon>Bacillales</taxon>
        <taxon>Bacillaceae</taxon>
        <taxon>Niallia</taxon>
    </lineage>
</organism>
<dbReference type="Gene3D" id="3.40.190.120">
    <property type="entry name" value="Osmoprotection protein (prox), domain 2"/>
    <property type="match status" value="1"/>
</dbReference>
<feature type="domain" description="ABC transmembrane type-1" evidence="11">
    <location>
        <begin position="19"/>
        <end position="198"/>
    </location>
</feature>
<evidence type="ECO:0000256" key="6">
    <source>
        <dbReference type="ARBA" id="ARBA00022989"/>
    </source>
</evidence>
<dbReference type="GO" id="GO:0006865">
    <property type="term" value="P:amino acid transport"/>
    <property type="evidence" value="ECO:0007669"/>
    <property type="project" value="UniProtKB-KW"/>
</dbReference>
<feature type="transmembrane region" description="Helical" evidence="10">
    <location>
        <begin position="54"/>
        <end position="78"/>
    </location>
</feature>
<comment type="subcellular location">
    <subcellularLocation>
        <location evidence="1 10">Cell membrane</location>
        <topology evidence="1 10">Multi-pass membrane protein</topology>
    </subcellularLocation>
</comment>
<dbReference type="PROSITE" id="PS50928">
    <property type="entry name" value="ABC_TM1"/>
    <property type="match status" value="1"/>
</dbReference>
<reference evidence="12" key="1">
    <citation type="submission" date="2021-04" db="EMBL/GenBank/DDBJ databases">
        <title>Genomic analysis of electroactive and textile dye degrading Bacillus circulans strain: DC10 isolated from constructed wetland-microbial fuel cells treating textile dye wastewaters.</title>
        <authorList>
            <person name="Patel D.U."/>
            <person name="Desai C.R."/>
        </authorList>
    </citation>
    <scope>NUCLEOTIDE SEQUENCE</scope>
    <source>
        <strain evidence="12">DC10</strain>
    </source>
</reference>
<evidence type="ECO:0000256" key="5">
    <source>
        <dbReference type="ARBA" id="ARBA00022970"/>
    </source>
</evidence>
<dbReference type="CDD" id="cd06261">
    <property type="entry name" value="TM_PBP2"/>
    <property type="match status" value="1"/>
</dbReference>
<name>A0A941JRC6_NIACI</name>
<evidence type="ECO:0000256" key="7">
    <source>
        <dbReference type="ARBA" id="ARBA00023136"/>
    </source>
</evidence>
<dbReference type="PANTHER" id="PTHR30177:SF28">
    <property type="entry name" value="CHOLINE TRANSPORT SYSTEM PERMEASE PROTEIN OPUBB"/>
    <property type="match status" value="1"/>
</dbReference>
<evidence type="ECO:0000256" key="9">
    <source>
        <dbReference type="ARBA" id="ARBA00035652"/>
    </source>
</evidence>
<dbReference type="EMBL" id="JAGTPX010000012">
    <property type="protein sequence ID" value="MBR8670512.1"/>
    <property type="molecule type" value="Genomic_DNA"/>
</dbReference>
<dbReference type="Gene3D" id="1.10.3720.10">
    <property type="entry name" value="MetI-like"/>
    <property type="match status" value="1"/>
</dbReference>
<evidence type="ECO:0000313" key="12">
    <source>
        <dbReference type="EMBL" id="MBR8670512.1"/>
    </source>
</evidence>
<comment type="similarity">
    <text evidence="9">In the N-terminal section; belongs to the binding-protein-dependent transport system permease family.</text>
</comment>
<evidence type="ECO:0000256" key="4">
    <source>
        <dbReference type="ARBA" id="ARBA00022692"/>
    </source>
</evidence>
<dbReference type="GO" id="GO:0022857">
    <property type="term" value="F:transmembrane transporter activity"/>
    <property type="evidence" value="ECO:0007669"/>
    <property type="project" value="InterPro"/>
</dbReference>
<dbReference type="InterPro" id="IPR007210">
    <property type="entry name" value="ABC_Gly_betaine_transp_sub-bd"/>
</dbReference>
<dbReference type="FunFam" id="1.10.3720.10:FF:000001">
    <property type="entry name" value="Glycine betaine ABC transporter, permease"/>
    <property type="match status" value="1"/>
</dbReference>
<keyword evidence="3 10" id="KW-0813">Transport</keyword>
<accession>A0A941JRC6</accession>
<evidence type="ECO:0000256" key="8">
    <source>
        <dbReference type="ARBA" id="ARBA00035642"/>
    </source>
</evidence>
<dbReference type="PANTHER" id="PTHR30177">
    <property type="entry name" value="GLYCINE BETAINE/L-PROLINE TRANSPORT SYSTEM PERMEASE PROTEIN PROW"/>
    <property type="match status" value="1"/>
</dbReference>
<dbReference type="Pfam" id="PF04069">
    <property type="entry name" value="OpuAC"/>
    <property type="match status" value="1"/>
</dbReference>
<gene>
    <name evidence="12" type="ORF">KD144_13210</name>
</gene>
<feature type="transmembrane region" description="Helical" evidence="10">
    <location>
        <begin position="221"/>
        <end position="242"/>
    </location>
</feature>
<dbReference type="SUPFAM" id="SSF53850">
    <property type="entry name" value="Periplasmic binding protein-like II"/>
    <property type="match status" value="1"/>
</dbReference>
<dbReference type="GO" id="GO:0043190">
    <property type="term" value="C:ATP-binding cassette (ABC) transporter complex"/>
    <property type="evidence" value="ECO:0007669"/>
    <property type="project" value="InterPro"/>
</dbReference>
<keyword evidence="5" id="KW-0029">Amino-acid transport</keyword>
<keyword evidence="7 10" id="KW-0472">Membrane</keyword>
<comment type="similarity">
    <text evidence="2">Belongs to the binding-protein-dependent transport system permease family. CysTW subfamily.</text>
</comment>
<comment type="similarity">
    <text evidence="8">In the C-terminal section; belongs to the OsmX family.</text>
</comment>
<dbReference type="InterPro" id="IPR051204">
    <property type="entry name" value="ABC_transp_perm/SBD"/>
</dbReference>
<feature type="transmembrane region" description="Helical" evidence="10">
    <location>
        <begin position="84"/>
        <end position="104"/>
    </location>
</feature>
<dbReference type="InterPro" id="IPR000515">
    <property type="entry name" value="MetI-like"/>
</dbReference>
<feature type="transmembrane region" description="Helical" evidence="10">
    <location>
        <begin position="148"/>
        <end position="167"/>
    </location>
</feature>
<sequence>MTETVDVFINRWPTIWNLILEHMYLSLLSIVIAIVISVPLGIYLTRHRKIADSIIGIAGVFQTIPSLALLVFLVPFIGTGKLPAIIALTVYGLLPILRNTYLGIVGVERSAIEAGVGMGMTNRQVLWMVELPLSLSVIMGGIRTATVLIIGVATIAGLIGAGGLGDLIFRGLQTYNTGLILAGAIPSALLAIIFDYLLKLLEADVTPQGLHQNKKAKKSRIRIWIVAGLIVILPLSTVIANFSNAKSAKDTITITGKNFTEQEIMVYIMGHLIEEHTDLQVNYESFLGGTAPAFEGVNTGNYDMYMEYTGTGLLSILKEDMVSDPDEAYEIVKKKFKEDYNLVWLEPFGFNNTYTLTLRKEDAELNNIKTISDLKKMAPELTLGSEPEFLEREDGYPGLIDTYGIEFKNTQAMDSGIMYSAIKNGDVDVIDAFSTDGRIPAFDLQVLEDDQNFFPPYYATPVIRADTLEKHPELEEVLGMLVGKIDNEKMQELNARVDIDKEQYEDVAVEFLKEEGLID</sequence>
<dbReference type="InterPro" id="IPR035906">
    <property type="entry name" value="MetI-like_sf"/>
</dbReference>
<comment type="caution">
    <text evidence="12">The sequence shown here is derived from an EMBL/GenBank/DDBJ whole genome shotgun (WGS) entry which is preliminary data.</text>
</comment>
<evidence type="ECO:0000256" key="1">
    <source>
        <dbReference type="ARBA" id="ARBA00004651"/>
    </source>
</evidence>
<feature type="transmembrane region" description="Helical" evidence="10">
    <location>
        <begin position="23"/>
        <end position="42"/>
    </location>
</feature>
<protein>
    <submittedName>
        <fullName evidence="12">ABC transporter permease subunit</fullName>
    </submittedName>
</protein>